<gene>
    <name evidence="1" type="ORF">JA29_284</name>
</gene>
<accession>A0A384ZXM9</accession>
<name>A0A384ZXM9_9CAUD</name>
<organism evidence="1 2">
    <name type="scientific">Dickeya phage vB_DsoM_JA29</name>
    <dbReference type="NCBI Taxonomy" id="2283031"/>
    <lineage>
        <taxon>Viruses</taxon>
        <taxon>Duplodnaviria</taxon>
        <taxon>Heunggongvirae</taxon>
        <taxon>Uroviricota</taxon>
        <taxon>Caudoviricetes</taxon>
        <taxon>Salmondvirus</taxon>
        <taxon>Salmondvirus JA29</taxon>
    </lineage>
</organism>
<dbReference type="EMBL" id="MH460461">
    <property type="protein sequence ID" value="AXG67010.1"/>
    <property type="molecule type" value="Genomic_DNA"/>
</dbReference>
<dbReference type="Proteomes" id="UP000263326">
    <property type="component" value="Segment"/>
</dbReference>
<protein>
    <submittedName>
        <fullName evidence="1">Uncharacterized protein</fullName>
    </submittedName>
</protein>
<evidence type="ECO:0000313" key="1">
    <source>
        <dbReference type="EMBL" id="AXG67010.1"/>
    </source>
</evidence>
<sequence length="98" mass="11356">MSKLRTQAQARRLWLDFIAFKLELDRVKRPNATITEMSDKICAMYRAIMSNKYKTALKLGEEVLAVSIKYKARYEKDALQFLKLCNLAGEVVRGLKIK</sequence>
<proteinExistence type="predicted"/>
<reference evidence="1 2" key="1">
    <citation type="journal article" date="2018" name="Front. Microbiol.">
        <title>Jumbo Bacteriophages Are Represented Within an Increasing Diversity of Environmental Viruses Infecting the Emerging Phytopathogen, Dickeya solani.</title>
        <authorList>
            <person name="Day A.W."/>
            <person name="Ahn J."/>
            <person name="Salmond G.P.C."/>
        </authorList>
    </citation>
    <scope>NUCLEOTIDE SEQUENCE [LARGE SCALE GENOMIC DNA]</scope>
</reference>
<evidence type="ECO:0000313" key="2">
    <source>
        <dbReference type="Proteomes" id="UP000263326"/>
    </source>
</evidence>
<keyword evidence="2" id="KW-1185">Reference proteome</keyword>